<organism evidence="1 2">
    <name type="scientific">Ectocarpus siliculosus</name>
    <name type="common">Brown alga</name>
    <name type="synonym">Conferva siliculosa</name>
    <dbReference type="NCBI Taxonomy" id="2880"/>
    <lineage>
        <taxon>Eukaryota</taxon>
        <taxon>Sar</taxon>
        <taxon>Stramenopiles</taxon>
        <taxon>Ochrophyta</taxon>
        <taxon>PX clade</taxon>
        <taxon>Phaeophyceae</taxon>
        <taxon>Ectocarpales</taxon>
        <taxon>Ectocarpaceae</taxon>
        <taxon>Ectocarpus</taxon>
    </lineage>
</organism>
<dbReference type="SUPFAM" id="SSF48452">
    <property type="entry name" value="TPR-like"/>
    <property type="match status" value="1"/>
</dbReference>
<dbReference type="Proteomes" id="UP000002630">
    <property type="component" value="Linkage Group LG01"/>
</dbReference>
<keyword evidence="2" id="KW-1185">Reference proteome</keyword>
<gene>
    <name evidence="1" type="ORF">Esi_0000_0373</name>
</gene>
<dbReference type="AlphaFoldDB" id="D8LBC4"/>
<dbReference type="eggNOG" id="ENOG502RXXZ">
    <property type="taxonomic scope" value="Eukaryota"/>
</dbReference>
<evidence type="ECO:0000313" key="1">
    <source>
        <dbReference type="EMBL" id="CBN76633.1"/>
    </source>
</evidence>
<proteinExistence type="predicted"/>
<sequence>MMTQLLCAWWKRFWRNTRSEIDGLQRRLGEPKRALRCLRRAAELGRRSCGSEHLEVTHLNACAVLSELGRHEEALEHARSAVYHGQELEGAGTHAGVAAETGRNQEGRASSSAGVGGSRKARLATLAVSYYNLAVELEYTHRYEACLRWYGEAVQLARDQDVHNEELLKTFQRSFAGARKKYAPLQLGRSGGAKKGPSTRAVPIRCF</sequence>
<evidence type="ECO:0000313" key="2">
    <source>
        <dbReference type="Proteomes" id="UP000002630"/>
    </source>
</evidence>
<dbReference type="EMBL" id="FN647682">
    <property type="protein sequence ID" value="CBN76633.1"/>
    <property type="molecule type" value="Genomic_DNA"/>
</dbReference>
<name>D8LBC4_ECTSI</name>
<dbReference type="Pfam" id="PF13424">
    <property type="entry name" value="TPR_12"/>
    <property type="match status" value="1"/>
</dbReference>
<dbReference type="Gene3D" id="1.25.40.10">
    <property type="entry name" value="Tetratricopeptide repeat domain"/>
    <property type="match status" value="1"/>
</dbReference>
<protein>
    <submittedName>
        <fullName evidence="1">Uncharacterized protein</fullName>
    </submittedName>
</protein>
<dbReference type="STRING" id="2880.D8LBC4"/>
<dbReference type="EMBL" id="FN649726">
    <property type="protein sequence ID" value="CBN76633.1"/>
    <property type="molecule type" value="Genomic_DNA"/>
</dbReference>
<dbReference type="InterPro" id="IPR011990">
    <property type="entry name" value="TPR-like_helical_dom_sf"/>
</dbReference>
<dbReference type="InParanoid" id="D8LBC4"/>
<accession>D8LBC4</accession>
<reference evidence="1 2" key="1">
    <citation type="journal article" date="2010" name="Nature">
        <title>The Ectocarpus genome and the independent evolution of multicellularity in brown algae.</title>
        <authorList>
            <person name="Cock J.M."/>
            <person name="Sterck L."/>
            <person name="Rouze P."/>
            <person name="Scornet D."/>
            <person name="Allen A.E."/>
            <person name="Amoutzias G."/>
            <person name="Anthouard V."/>
            <person name="Artiguenave F."/>
            <person name="Aury J.M."/>
            <person name="Badger J.H."/>
            <person name="Beszteri B."/>
            <person name="Billiau K."/>
            <person name="Bonnet E."/>
            <person name="Bothwell J.H."/>
            <person name="Bowler C."/>
            <person name="Boyen C."/>
            <person name="Brownlee C."/>
            <person name="Carrano C.J."/>
            <person name="Charrier B."/>
            <person name="Cho G.Y."/>
            <person name="Coelho S.M."/>
            <person name="Collen J."/>
            <person name="Corre E."/>
            <person name="Da Silva C."/>
            <person name="Delage L."/>
            <person name="Delaroque N."/>
            <person name="Dittami S.M."/>
            <person name="Doulbeau S."/>
            <person name="Elias M."/>
            <person name="Farnham G."/>
            <person name="Gachon C.M."/>
            <person name="Gschloessl B."/>
            <person name="Heesch S."/>
            <person name="Jabbari K."/>
            <person name="Jubin C."/>
            <person name="Kawai H."/>
            <person name="Kimura K."/>
            <person name="Kloareg B."/>
            <person name="Kupper F.C."/>
            <person name="Lang D."/>
            <person name="Le Bail A."/>
            <person name="Leblanc C."/>
            <person name="Lerouge P."/>
            <person name="Lohr M."/>
            <person name="Lopez P.J."/>
            <person name="Martens C."/>
            <person name="Maumus F."/>
            <person name="Michel G."/>
            <person name="Miranda-Saavedra D."/>
            <person name="Morales J."/>
            <person name="Moreau H."/>
            <person name="Motomura T."/>
            <person name="Nagasato C."/>
            <person name="Napoli C.A."/>
            <person name="Nelson D.R."/>
            <person name="Nyvall-Collen P."/>
            <person name="Peters A.F."/>
            <person name="Pommier C."/>
            <person name="Potin P."/>
            <person name="Poulain J."/>
            <person name="Quesneville H."/>
            <person name="Read B."/>
            <person name="Rensing S.A."/>
            <person name="Ritter A."/>
            <person name="Rousvoal S."/>
            <person name="Samanta M."/>
            <person name="Samson G."/>
            <person name="Schroeder D.C."/>
            <person name="Segurens B."/>
            <person name="Strittmatter M."/>
            <person name="Tonon T."/>
            <person name="Tregear J.W."/>
            <person name="Valentin K."/>
            <person name="von Dassow P."/>
            <person name="Yamagishi T."/>
            <person name="Van de Peer Y."/>
            <person name="Wincker P."/>
        </authorList>
    </citation>
    <scope>NUCLEOTIDE SEQUENCE [LARGE SCALE GENOMIC DNA]</scope>
    <source>
        <strain evidence="2">Ec32 / CCAP1310/4</strain>
    </source>
</reference>
<dbReference type="OrthoDB" id="2148418at2759"/>